<gene>
    <name evidence="6" type="ORF">P43SY_004713</name>
</gene>
<name>A0AAD5LVF1_PYTIN</name>
<dbReference type="Proteomes" id="UP001209570">
    <property type="component" value="Unassembled WGS sequence"/>
</dbReference>
<evidence type="ECO:0000256" key="2">
    <source>
        <dbReference type="ARBA" id="ARBA00022490"/>
    </source>
</evidence>
<dbReference type="InterPro" id="IPR010796">
    <property type="entry name" value="C2_B9-type_dom"/>
</dbReference>
<organism evidence="6 7">
    <name type="scientific">Pythium insidiosum</name>
    <name type="common">Pythiosis disease agent</name>
    <dbReference type="NCBI Taxonomy" id="114742"/>
    <lineage>
        <taxon>Eukaryota</taxon>
        <taxon>Sar</taxon>
        <taxon>Stramenopiles</taxon>
        <taxon>Oomycota</taxon>
        <taxon>Peronosporomycetes</taxon>
        <taxon>Pythiales</taxon>
        <taxon>Pythiaceae</taxon>
        <taxon>Pythium</taxon>
    </lineage>
</organism>
<dbReference type="GO" id="GO:0005929">
    <property type="term" value="C:cilium"/>
    <property type="evidence" value="ECO:0007669"/>
    <property type="project" value="UniProtKB-ARBA"/>
</dbReference>
<keyword evidence="2" id="KW-0963">Cytoplasm</keyword>
<protein>
    <submittedName>
        <fullName evidence="6">Uncharacterized protein</fullName>
    </submittedName>
</protein>
<proteinExistence type="predicted"/>
<evidence type="ECO:0000313" key="6">
    <source>
        <dbReference type="EMBL" id="KAJ0393741.1"/>
    </source>
</evidence>
<evidence type="ECO:0000256" key="5">
    <source>
        <dbReference type="ARBA" id="ARBA00023273"/>
    </source>
</evidence>
<evidence type="ECO:0000256" key="4">
    <source>
        <dbReference type="ARBA" id="ARBA00023212"/>
    </source>
</evidence>
<accession>A0AAD5LVF1</accession>
<dbReference type="GO" id="GO:0030030">
    <property type="term" value="P:cell projection organization"/>
    <property type="evidence" value="ECO:0007669"/>
    <property type="project" value="UniProtKB-KW"/>
</dbReference>
<reference evidence="6" key="1">
    <citation type="submission" date="2021-12" db="EMBL/GenBank/DDBJ databases">
        <title>Prjna785345.</title>
        <authorList>
            <person name="Rujirawat T."/>
            <person name="Krajaejun T."/>
        </authorList>
    </citation>
    <scope>NUCLEOTIDE SEQUENCE</scope>
    <source>
        <strain evidence="6">Pi057C3</strain>
    </source>
</reference>
<keyword evidence="5" id="KW-0966">Cell projection</keyword>
<sequence>MPGLHLVGEIVGASGLRPRDAGSLAHWLDVLSLHPSRRQSFFCRWRLTIRSHDAGHCQASKPNDSWTAWQVLQGESQGQTQAHAWSPLMPLQDDPDDGGVMLEALWSHPVDLHLVLTTVEPTAWPYLEFEVVSVDEFHLETLAESSTFVRMGCESATD</sequence>
<keyword evidence="3" id="KW-0970">Cilium biogenesis/degradation</keyword>
<comment type="subcellular location">
    <subcellularLocation>
        <location evidence="1">Cytoplasm</location>
        <location evidence="1">Cytoskeleton</location>
        <location evidence="1">Cilium basal body</location>
    </subcellularLocation>
</comment>
<keyword evidence="7" id="KW-1185">Reference proteome</keyword>
<keyword evidence="4" id="KW-0206">Cytoskeleton</keyword>
<evidence type="ECO:0000256" key="1">
    <source>
        <dbReference type="ARBA" id="ARBA00004120"/>
    </source>
</evidence>
<evidence type="ECO:0000256" key="3">
    <source>
        <dbReference type="ARBA" id="ARBA00022794"/>
    </source>
</evidence>
<evidence type="ECO:0000313" key="7">
    <source>
        <dbReference type="Proteomes" id="UP001209570"/>
    </source>
</evidence>
<dbReference type="AlphaFoldDB" id="A0AAD5LVF1"/>
<dbReference type="Pfam" id="PF07162">
    <property type="entry name" value="B9-C2"/>
    <property type="match status" value="1"/>
</dbReference>
<comment type="caution">
    <text evidence="6">The sequence shown here is derived from an EMBL/GenBank/DDBJ whole genome shotgun (WGS) entry which is preliminary data.</text>
</comment>
<dbReference type="EMBL" id="JAKCXM010000467">
    <property type="protein sequence ID" value="KAJ0393741.1"/>
    <property type="molecule type" value="Genomic_DNA"/>
</dbReference>